<feature type="transmembrane region" description="Helical" evidence="1">
    <location>
        <begin position="93"/>
        <end position="111"/>
    </location>
</feature>
<accession>A0A4P6FEN1</accession>
<keyword evidence="1" id="KW-1133">Transmembrane helix</keyword>
<sequence>MTLDLATIQLALNTVGITAGVVFILDTLLRRPDAAGRIWTVAFMAGILASIANEIWVALPGAWWAVVVADAGIVMTVGLLWSGARAFNGRRDLVWVPALGAAATAIAVLAAGPAGGAWAGGAVLLGLVVVFAVLGALETLRAPMRESWAARGLTAVFAVVAVFTTARLTVFVIGGPDDPWFTTYFSSEATALVFIALIVLAVSCLLILQAERLPRSGGRGTFASLFTPEGVLTEAAFRVVAGDRLERADFHDEQLVVARVRLDELDAITTAFGRSAADEIVARFIVGVRRYAPADAAIGAPSPGELVVVAGFVRLEEARRAAEAMQAGLRDRPIDQAQGLRMSASIGLAGTDEHGYDLATLLAAAGRAAEGARAAGGDAVEIASGE</sequence>
<dbReference type="InterPro" id="IPR043128">
    <property type="entry name" value="Rev_trsase/Diguanyl_cyclase"/>
</dbReference>
<dbReference type="Proteomes" id="UP000291259">
    <property type="component" value="Chromosome"/>
</dbReference>
<dbReference type="KEGG" id="agf:ET445_16760"/>
<dbReference type="Gene3D" id="3.30.70.270">
    <property type="match status" value="1"/>
</dbReference>
<gene>
    <name evidence="3" type="ORF">ET445_16760</name>
</gene>
<feature type="transmembrane region" description="Helical" evidence="1">
    <location>
        <begin position="149"/>
        <end position="169"/>
    </location>
</feature>
<feature type="transmembrane region" description="Helical" evidence="1">
    <location>
        <begin position="189"/>
        <end position="208"/>
    </location>
</feature>
<feature type="transmembrane region" description="Helical" evidence="1">
    <location>
        <begin position="62"/>
        <end position="81"/>
    </location>
</feature>
<evidence type="ECO:0000313" key="4">
    <source>
        <dbReference type="Proteomes" id="UP000291259"/>
    </source>
</evidence>
<keyword evidence="1" id="KW-0472">Membrane</keyword>
<organism evidence="3 4">
    <name type="scientific">Agromyces protaetiae</name>
    <dbReference type="NCBI Taxonomy" id="2509455"/>
    <lineage>
        <taxon>Bacteria</taxon>
        <taxon>Bacillati</taxon>
        <taxon>Actinomycetota</taxon>
        <taxon>Actinomycetes</taxon>
        <taxon>Micrococcales</taxon>
        <taxon>Microbacteriaceae</taxon>
        <taxon>Agromyces</taxon>
    </lineage>
</organism>
<feature type="transmembrane region" description="Helical" evidence="1">
    <location>
        <begin position="37"/>
        <end position="56"/>
    </location>
</feature>
<feature type="transmembrane region" description="Helical" evidence="1">
    <location>
        <begin position="117"/>
        <end position="137"/>
    </location>
</feature>
<dbReference type="InterPro" id="IPR029787">
    <property type="entry name" value="Nucleotide_cyclase"/>
</dbReference>
<proteinExistence type="predicted"/>
<evidence type="ECO:0000259" key="2">
    <source>
        <dbReference type="PROSITE" id="PS50887"/>
    </source>
</evidence>
<dbReference type="RefSeq" id="WP_129192284.1">
    <property type="nucleotide sequence ID" value="NZ_CP035491.1"/>
</dbReference>
<dbReference type="SMART" id="SM00267">
    <property type="entry name" value="GGDEF"/>
    <property type="match status" value="1"/>
</dbReference>
<dbReference type="EMBL" id="CP035491">
    <property type="protein sequence ID" value="QAY74740.1"/>
    <property type="molecule type" value="Genomic_DNA"/>
</dbReference>
<reference evidence="3 4" key="1">
    <citation type="submission" date="2019-01" db="EMBL/GenBank/DDBJ databases">
        <title>Genome sequencing of strain FW100M-8.</title>
        <authorList>
            <person name="Heo J."/>
            <person name="Kim S.-J."/>
            <person name="Kim J.-S."/>
            <person name="Hong S.-B."/>
            <person name="Kwon S.-W."/>
        </authorList>
    </citation>
    <scope>NUCLEOTIDE SEQUENCE [LARGE SCALE GENOMIC DNA]</scope>
    <source>
        <strain evidence="3 4">FW100M-8</strain>
    </source>
</reference>
<dbReference type="SUPFAM" id="SSF55073">
    <property type="entry name" value="Nucleotide cyclase"/>
    <property type="match status" value="1"/>
</dbReference>
<dbReference type="PROSITE" id="PS50887">
    <property type="entry name" value="GGDEF"/>
    <property type="match status" value="1"/>
</dbReference>
<evidence type="ECO:0000256" key="1">
    <source>
        <dbReference type="SAM" id="Phobius"/>
    </source>
</evidence>
<dbReference type="Pfam" id="PF00990">
    <property type="entry name" value="GGDEF"/>
    <property type="match status" value="1"/>
</dbReference>
<dbReference type="OrthoDB" id="5115878at2"/>
<feature type="transmembrane region" description="Helical" evidence="1">
    <location>
        <begin position="6"/>
        <end position="25"/>
    </location>
</feature>
<protein>
    <submittedName>
        <fullName evidence="3">GGDEF domain-containing protein</fullName>
    </submittedName>
</protein>
<keyword evidence="4" id="KW-1185">Reference proteome</keyword>
<evidence type="ECO:0000313" key="3">
    <source>
        <dbReference type="EMBL" id="QAY74740.1"/>
    </source>
</evidence>
<feature type="domain" description="GGDEF" evidence="2">
    <location>
        <begin position="253"/>
        <end position="385"/>
    </location>
</feature>
<dbReference type="AlphaFoldDB" id="A0A4P6FEN1"/>
<dbReference type="InterPro" id="IPR000160">
    <property type="entry name" value="GGDEF_dom"/>
</dbReference>
<name>A0A4P6FEN1_9MICO</name>
<keyword evidence="1" id="KW-0812">Transmembrane</keyword>